<organism evidence="1 2">
    <name type="scientific">Winogradskyella thalassocola</name>
    <dbReference type="NCBI Taxonomy" id="262004"/>
    <lineage>
        <taxon>Bacteria</taxon>
        <taxon>Pseudomonadati</taxon>
        <taxon>Bacteroidota</taxon>
        <taxon>Flavobacteriia</taxon>
        <taxon>Flavobacteriales</taxon>
        <taxon>Flavobacteriaceae</taxon>
        <taxon>Winogradskyella</taxon>
    </lineage>
</organism>
<dbReference type="Proteomes" id="UP000199492">
    <property type="component" value="Unassembled WGS sequence"/>
</dbReference>
<dbReference type="AlphaFoldDB" id="A0A1G8BBS9"/>
<protein>
    <submittedName>
        <fullName evidence="1">Uncharacterized protein</fullName>
    </submittedName>
</protein>
<evidence type="ECO:0000313" key="1">
    <source>
        <dbReference type="EMBL" id="SDH30679.1"/>
    </source>
</evidence>
<name>A0A1G8BBS9_9FLAO</name>
<dbReference type="EMBL" id="FNCZ01000002">
    <property type="protein sequence ID" value="SDH30679.1"/>
    <property type="molecule type" value="Genomic_DNA"/>
</dbReference>
<sequence>MNNIDAIFDLGYTTTKSLLEVRGITEGNADLK</sequence>
<evidence type="ECO:0000313" key="2">
    <source>
        <dbReference type="Proteomes" id="UP000199492"/>
    </source>
</evidence>
<gene>
    <name evidence="1" type="ORF">SAMN04489796_102279</name>
</gene>
<keyword evidence="2" id="KW-1185">Reference proteome</keyword>
<proteinExistence type="predicted"/>
<reference evidence="2" key="1">
    <citation type="submission" date="2016-10" db="EMBL/GenBank/DDBJ databases">
        <authorList>
            <person name="Varghese N."/>
            <person name="Submissions S."/>
        </authorList>
    </citation>
    <scope>NUCLEOTIDE SEQUENCE [LARGE SCALE GENOMIC DNA]</scope>
    <source>
        <strain evidence="2">DSM 15363</strain>
    </source>
</reference>
<accession>A0A1G8BBS9</accession>